<proteinExistence type="predicted"/>
<evidence type="ECO:0000313" key="1">
    <source>
        <dbReference type="EMBL" id="MPC91028.1"/>
    </source>
</evidence>
<evidence type="ECO:0000313" key="2">
    <source>
        <dbReference type="Proteomes" id="UP000324222"/>
    </source>
</evidence>
<accession>A0A5B7JDJ1</accession>
<reference evidence="1 2" key="1">
    <citation type="submission" date="2019-05" db="EMBL/GenBank/DDBJ databases">
        <title>Another draft genome of Portunus trituberculatus and its Hox gene families provides insights of decapod evolution.</title>
        <authorList>
            <person name="Jeong J.-H."/>
            <person name="Song I."/>
            <person name="Kim S."/>
            <person name="Choi T."/>
            <person name="Kim D."/>
            <person name="Ryu S."/>
            <person name="Kim W."/>
        </authorList>
    </citation>
    <scope>NUCLEOTIDE SEQUENCE [LARGE SCALE GENOMIC DNA]</scope>
    <source>
        <tissue evidence="1">Muscle</tissue>
    </source>
</reference>
<name>A0A5B7JDJ1_PORTR</name>
<gene>
    <name evidence="1" type="ORF">E2C01_086038</name>
</gene>
<sequence length="70" mass="7404">MQYTSSSSYSSSSSFSFSCSSCVYELPYTPSSSSSRPAVIVPYSIPPRWASNYASIMSSRPGPAAVTSSV</sequence>
<protein>
    <submittedName>
        <fullName evidence="1">Uncharacterized protein</fullName>
    </submittedName>
</protein>
<keyword evidence="2" id="KW-1185">Reference proteome</keyword>
<dbReference type="EMBL" id="VSRR010086330">
    <property type="protein sequence ID" value="MPC91028.1"/>
    <property type="molecule type" value="Genomic_DNA"/>
</dbReference>
<dbReference type="AlphaFoldDB" id="A0A5B7JDJ1"/>
<dbReference type="Proteomes" id="UP000324222">
    <property type="component" value="Unassembled WGS sequence"/>
</dbReference>
<organism evidence="1 2">
    <name type="scientific">Portunus trituberculatus</name>
    <name type="common">Swimming crab</name>
    <name type="synonym">Neptunus trituberculatus</name>
    <dbReference type="NCBI Taxonomy" id="210409"/>
    <lineage>
        <taxon>Eukaryota</taxon>
        <taxon>Metazoa</taxon>
        <taxon>Ecdysozoa</taxon>
        <taxon>Arthropoda</taxon>
        <taxon>Crustacea</taxon>
        <taxon>Multicrustacea</taxon>
        <taxon>Malacostraca</taxon>
        <taxon>Eumalacostraca</taxon>
        <taxon>Eucarida</taxon>
        <taxon>Decapoda</taxon>
        <taxon>Pleocyemata</taxon>
        <taxon>Brachyura</taxon>
        <taxon>Eubrachyura</taxon>
        <taxon>Portunoidea</taxon>
        <taxon>Portunidae</taxon>
        <taxon>Portuninae</taxon>
        <taxon>Portunus</taxon>
    </lineage>
</organism>
<comment type="caution">
    <text evidence="1">The sequence shown here is derived from an EMBL/GenBank/DDBJ whole genome shotgun (WGS) entry which is preliminary data.</text>
</comment>